<sequence length="387" mass="44288">MKIGFIAPEYPHFKIKQAAGLGTSIGNLVEALSQQGHTIYLFIYGQEQEDYFVENNIYFYLIGNVSYSFGKWFRYRKHIQNIVQTVIIKEKLRLIEVPDWTGISAFMNFTVPIVMRFHGSDRYFCHLEGRKQKLKNKLFEQFAVRGASAYIAPTTFAGKLTKRLFKISDHKSIETIYHGLQLDDFNNLTPSVFEPKTILYIGTIIRKKGMLELPHIFKLVKQQVPNAKLILIGSDAPDILTGSPSTWELMKQSFNESELETIQYLEKVPYSEVQKIIKNAHVCVFPTFAETFGMVTVEAMALQKPVVNSNIGWAKELMEDALSGYLVAPAAHKLYADKISKLLQDENLCLSMGESARSFVEEHFDIKKQAIKNIEFYRTIINGDKKN</sequence>
<protein>
    <submittedName>
        <fullName evidence="3">Glycosyltransferase family 4 protein</fullName>
    </submittedName>
</protein>
<dbReference type="PANTHER" id="PTHR45947:SF14">
    <property type="entry name" value="SLL1723 PROTEIN"/>
    <property type="match status" value="1"/>
</dbReference>
<dbReference type="KEGG" id="fop:FNB79_09395"/>
<organism evidence="3 4">
    <name type="scientific">Formosa sediminum</name>
    <dbReference type="NCBI Taxonomy" id="2594004"/>
    <lineage>
        <taxon>Bacteria</taxon>
        <taxon>Pseudomonadati</taxon>
        <taxon>Bacteroidota</taxon>
        <taxon>Flavobacteriia</taxon>
        <taxon>Flavobacteriales</taxon>
        <taxon>Flavobacteriaceae</taxon>
        <taxon>Formosa</taxon>
    </lineage>
</organism>
<dbReference type="GO" id="GO:0016757">
    <property type="term" value="F:glycosyltransferase activity"/>
    <property type="evidence" value="ECO:0007669"/>
    <property type="project" value="InterPro"/>
</dbReference>
<evidence type="ECO:0000259" key="1">
    <source>
        <dbReference type="Pfam" id="PF00534"/>
    </source>
</evidence>
<feature type="domain" description="Glycosyl transferase family 1" evidence="1">
    <location>
        <begin position="194"/>
        <end position="358"/>
    </location>
</feature>
<dbReference type="OrthoDB" id="502646at2"/>
<dbReference type="SUPFAM" id="SSF53756">
    <property type="entry name" value="UDP-Glycosyltransferase/glycogen phosphorylase"/>
    <property type="match status" value="1"/>
</dbReference>
<dbReference type="Proteomes" id="UP000319209">
    <property type="component" value="Chromosome"/>
</dbReference>
<dbReference type="Pfam" id="PF00534">
    <property type="entry name" value="Glycos_transf_1"/>
    <property type="match status" value="1"/>
</dbReference>
<reference evidence="3 4" key="1">
    <citation type="submission" date="2019-07" db="EMBL/GenBank/DDBJ databases">
        <title>Genome sequencing for Formosa sp. PS13.</title>
        <authorList>
            <person name="Park S.-J."/>
        </authorList>
    </citation>
    <scope>NUCLEOTIDE SEQUENCE [LARGE SCALE GENOMIC DNA]</scope>
    <source>
        <strain evidence="3 4">PS13</strain>
    </source>
</reference>
<dbReference type="CDD" id="cd03801">
    <property type="entry name" value="GT4_PimA-like"/>
    <property type="match status" value="1"/>
</dbReference>
<dbReference type="InterPro" id="IPR028098">
    <property type="entry name" value="Glyco_trans_4-like_N"/>
</dbReference>
<evidence type="ECO:0000313" key="3">
    <source>
        <dbReference type="EMBL" id="QDO94182.1"/>
    </source>
</evidence>
<accession>A0A516GRM6</accession>
<evidence type="ECO:0000313" key="4">
    <source>
        <dbReference type="Proteomes" id="UP000319209"/>
    </source>
</evidence>
<keyword evidence="4" id="KW-1185">Reference proteome</keyword>
<name>A0A516GRM6_9FLAO</name>
<dbReference type="Gene3D" id="3.40.50.2000">
    <property type="entry name" value="Glycogen Phosphorylase B"/>
    <property type="match status" value="2"/>
</dbReference>
<dbReference type="PANTHER" id="PTHR45947">
    <property type="entry name" value="SULFOQUINOVOSYL TRANSFERASE SQD2"/>
    <property type="match status" value="1"/>
</dbReference>
<dbReference type="InterPro" id="IPR001296">
    <property type="entry name" value="Glyco_trans_1"/>
</dbReference>
<evidence type="ECO:0000259" key="2">
    <source>
        <dbReference type="Pfam" id="PF13439"/>
    </source>
</evidence>
<keyword evidence="3" id="KW-0808">Transferase</keyword>
<dbReference type="EMBL" id="CP041637">
    <property type="protein sequence ID" value="QDO94182.1"/>
    <property type="molecule type" value="Genomic_DNA"/>
</dbReference>
<dbReference type="AlphaFoldDB" id="A0A516GRM6"/>
<gene>
    <name evidence="3" type="ORF">FNB79_09395</name>
</gene>
<feature type="domain" description="Glycosyltransferase subfamily 4-like N-terminal" evidence="2">
    <location>
        <begin position="20"/>
        <end position="183"/>
    </location>
</feature>
<dbReference type="InterPro" id="IPR050194">
    <property type="entry name" value="Glycosyltransferase_grp1"/>
</dbReference>
<proteinExistence type="predicted"/>
<dbReference type="Pfam" id="PF13439">
    <property type="entry name" value="Glyco_transf_4"/>
    <property type="match status" value="1"/>
</dbReference>
<dbReference type="RefSeq" id="WP_143381069.1">
    <property type="nucleotide sequence ID" value="NZ_CP041637.1"/>
</dbReference>